<protein>
    <recommendedName>
        <fullName evidence="4">Putative pterin-4-alpha-carbinolamine dehydratase</fullName>
        <shortName evidence="4">PHS</shortName>
        <ecNumber evidence="4">4.2.1.96</ecNumber>
    </recommendedName>
    <alternativeName>
        <fullName evidence="4">4-alpha-hydroxy-tetrahydropterin dehydratase</fullName>
    </alternativeName>
    <alternativeName>
        <fullName evidence="4">Pterin carbinolamine dehydratase</fullName>
        <shortName evidence="4">PCD</shortName>
    </alternativeName>
</protein>
<name>A0A9W6L4F9_9PSEU</name>
<dbReference type="EC" id="4.2.1.96" evidence="4"/>
<reference evidence="5" key="2">
    <citation type="submission" date="2023-01" db="EMBL/GenBank/DDBJ databases">
        <authorList>
            <person name="Sun Q."/>
            <person name="Evtushenko L."/>
        </authorList>
    </citation>
    <scope>NUCLEOTIDE SEQUENCE</scope>
    <source>
        <strain evidence="5">VKM Ac-1069</strain>
    </source>
</reference>
<evidence type="ECO:0000256" key="3">
    <source>
        <dbReference type="ARBA" id="ARBA00023239"/>
    </source>
</evidence>
<dbReference type="InterPro" id="IPR036428">
    <property type="entry name" value="PCD_sf"/>
</dbReference>
<dbReference type="PANTHER" id="PTHR12599:SF0">
    <property type="entry name" value="PTERIN-4-ALPHA-CARBINOLAMINE DEHYDRATASE"/>
    <property type="match status" value="1"/>
</dbReference>
<dbReference type="NCBIfam" id="NF002017">
    <property type="entry name" value="PRK00823.1-2"/>
    <property type="match status" value="1"/>
</dbReference>
<dbReference type="Pfam" id="PF01329">
    <property type="entry name" value="Pterin_4a"/>
    <property type="match status" value="1"/>
</dbReference>
<gene>
    <name evidence="5" type="ORF">GCM10017577_42010</name>
</gene>
<dbReference type="Gene3D" id="3.30.1360.20">
    <property type="entry name" value="Transcriptional coactivator/pterin dehydratase"/>
    <property type="match status" value="1"/>
</dbReference>
<evidence type="ECO:0000256" key="2">
    <source>
        <dbReference type="ARBA" id="ARBA00006472"/>
    </source>
</evidence>
<dbReference type="CDD" id="cd00488">
    <property type="entry name" value="PCD_DCoH"/>
    <property type="match status" value="1"/>
</dbReference>
<keyword evidence="6" id="KW-1185">Reference proteome</keyword>
<dbReference type="HAMAP" id="MF_00434">
    <property type="entry name" value="Pterin_4_alpha"/>
    <property type="match status" value="1"/>
</dbReference>
<comment type="catalytic activity">
    <reaction evidence="1 4">
        <text>(4aS,6R)-4a-hydroxy-L-erythro-5,6,7,8-tetrahydrobiopterin = (6R)-L-erythro-6,7-dihydrobiopterin + H2O</text>
        <dbReference type="Rhea" id="RHEA:11920"/>
        <dbReference type="ChEBI" id="CHEBI:15377"/>
        <dbReference type="ChEBI" id="CHEBI:15642"/>
        <dbReference type="ChEBI" id="CHEBI:43120"/>
        <dbReference type="EC" id="4.2.1.96"/>
    </reaction>
</comment>
<dbReference type="InterPro" id="IPR001533">
    <property type="entry name" value="Pterin_deHydtase"/>
</dbReference>
<dbReference type="GO" id="GO:0006729">
    <property type="term" value="P:tetrahydrobiopterin biosynthetic process"/>
    <property type="evidence" value="ECO:0007669"/>
    <property type="project" value="InterPro"/>
</dbReference>
<comment type="similarity">
    <text evidence="2 4">Belongs to the pterin-4-alpha-carbinolamine dehydratase family.</text>
</comment>
<reference evidence="5" key="1">
    <citation type="journal article" date="2014" name="Int. J. Syst. Evol. Microbiol.">
        <title>Complete genome sequence of Corynebacterium casei LMG S-19264T (=DSM 44701T), isolated from a smear-ripened cheese.</title>
        <authorList>
            <consortium name="US DOE Joint Genome Institute (JGI-PGF)"/>
            <person name="Walter F."/>
            <person name="Albersmeier A."/>
            <person name="Kalinowski J."/>
            <person name="Ruckert C."/>
        </authorList>
    </citation>
    <scope>NUCLEOTIDE SEQUENCE</scope>
    <source>
        <strain evidence="5">VKM Ac-1069</strain>
    </source>
</reference>
<dbReference type="AlphaFoldDB" id="A0A9W6L4F9"/>
<accession>A0A9W6L4F9</accession>
<dbReference type="PANTHER" id="PTHR12599">
    <property type="entry name" value="PTERIN-4-ALPHA-CARBINOLAMINE DEHYDRATASE"/>
    <property type="match status" value="1"/>
</dbReference>
<keyword evidence="3 4" id="KW-0456">Lyase</keyword>
<proteinExistence type="inferred from homology"/>
<dbReference type="Proteomes" id="UP001143463">
    <property type="component" value="Unassembled WGS sequence"/>
</dbReference>
<dbReference type="SUPFAM" id="SSF55248">
    <property type="entry name" value="PCD-like"/>
    <property type="match status" value="1"/>
</dbReference>
<comment type="caution">
    <text evidence="5">The sequence shown here is derived from an EMBL/GenBank/DDBJ whole genome shotgun (WGS) entry which is preliminary data.</text>
</comment>
<evidence type="ECO:0000256" key="4">
    <source>
        <dbReference type="HAMAP-Rule" id="MF_00434"/>
    </source>
</evidence>
<sequence length="110" mass="11873">MPERAGCSMMAGMAELLDDDAVTAALADLPGWERDGNAIVRTAELPSFPDAITVVDRVAEDAEERNHHPDIDIRWRKVTFRLSTHSAGGLTAMDTELAAQISARIDAAGR</sequence>
<evidence type="ECO:0000313" key="6">
    <source>
        <dbReference type="Proteomes" id="UP001143463"/>
    </source>
</evidence>
<dbReference type="GO" id="GO:0008124">
    <property type="term" value="F:4-alpha-hydroxytetrahydrobiopterin dehydratase activity"/>
    <property type="evidence" value="ECO:0007669"/>
    <property type="project" value="UniProtKB-UniRule"/>
</dbReference>
<evidence type="ECO:0000256" key="1">
    <source>
        <dbReference type="ARBA" id="ARBA00001554"/>
    </source>
</evidence>
<dbReference type="EMBL" id="BSFQ01000018">
    <property type="protein sequence ID" value="GLL13058.1"/>
    <property type="molecule type" value="Genomic_DNA"/>
</dbReference>
<evidence type="ECO:0000313" key="5">
    <source>
        <dbReference type="EMBL" id="GLL13058.1"/>
    </source>
</evidence>
<organism evidence="5 6">
    <name type="scientific">Pseudonocardia halophobica</name>
    <dbReference type="NCBI Taxonomy" id="29401"/>
    <lineage>
        <taxon>Bacteria</taxon>
        <taxon>Bacillati</taxon>
        <taxon>Actinomycetota</taxon>
        <taxon>Actinomycetes</taxon>
        <taxon>Pseudonocardiales</taxon>
        <taxon>Pseudonocardiaceae</taxon>
        <taxon>Pseudonocardia</taxon>
    </lineage>
</organism>